<evidence type="ECO:0000313" key="3">
    <source>
        <dbReference type="Proteomes" id="UP000299211"/>
    </source>
</evidence>
<protein>
    <submittedName>
        <fullName evidence="2">Uncharacterized protein</fullName>
    </submittedName>
</protein>
<organism evidence="2 3">
    <name type="scientific">Streptomyces avermitilis</name>
    <dbReference type="NCBI Taxonomy" id="33903"/>
    <lineage>
        <taxon>Bacteria</taxon>
        <taxon>Bacillati</taxon>
        <taxon>Actinomycetota</taxon>
        <taxon>Actinomycetes</taxon>
        <taxon>Kitasatosporales</taxon>
        <taxon>Streptomycetaceae</taxon>
        <taxon>Streptomyces</taxon>
    </lineage>
</organism>
<evidence type="ECO:0000313" key="2">
    <source>
        <dbReference type="EMBL" id="GDY73308.1"/>
    </source>
</evidence>
<dbReference type="Proteomes" id="UP000302139">
    <property type="component" value="Unassembled WGS sequence"/>
</dbReference>
<name>A0A4D4MMJ8_STRAX</name>
<gene>
    <name evidence="1" type="ORF">SAV14893_058510</name>
    <name evidence="2" type="ORF">SAV31267_027930</name>
</gene>
<reference evidence="1 4" key="2">
    <citation type="submission" date="2019-04" db="EMBL/GenBank/DDBJ databases">
        <title>Draft genome sequences of Streptomyces avermitilis NBRC 14893.</title>
        <authorList>
            <person name="Komaki H."/>
            <person name="Tamura T."/>
            <person name="Hosoyama A."/>
        </authorList>
    </citation>
    <scope>NUCLEOTIDE SEQUENCE [LARGE SCALE GENOMIC DNA]</scope>
    <source>
        <strain evidence="1 4">NBRC 14893</strain>
    </source>
</reference>
<proteinExistence type="predicted"/>
<dbReference type="AlphaFoldDB" id="A0A4D4MMJ8"/>
<dbReference type="Proteomes" id="UP000299211">
    <property type="component" value="Unassembled WGS sequence"/>
</dbReference>
<dbReference type="EMBL" id="BJHX01000001">
    <property type="protein sequence ID" value="GDY66458.1"/>
    <property type="molecule type" value="Genomic_DNA"/>
</dbReference>
<comment type="caution">
    <text evidence="2">The sequence shown here is derived from an EMBL/GenBank/DDBJ whole genome shotgun (WGS) entry which is preliminary data.</text>
</comment>
<evidence type="ECO:0000313" key="4">
    <source>
        <dbReference type="Proteomes" id="UP000302139"/>
    </source>
</evidence>
<evidence type="ECO:0000313" key="1">
    <source>
        <dbReference type="EMBL" id="GDY66458.1"/>
    </source>
</evidence>
<accession>A0A4D4MMJ8</accession>
<sequence>MPVAEPSPFPSGVASEPVVCLPWSSVVTPGAWDAARAATAAAATAVVVAPLRSLLPKCAAIE</sequence>
<dbReference type="EMBL" id="BJHY01000001">
    <property type="protein sequence ID" value="GDY73308.1"/>
    <property type="molecule type" value="Genomic_DNA"/>
</dbReference>
<reference evidence="2 3" key="1">
    <citation type="submission" date="2019-04" db="EMBL/GenBank/DDBJ databases">
        <title>Draft genome sequences of Streptomyces avermitilis ATCC 31267.</title>
        <authorList>
            <person name="Komaki H."/>
            <person name="Tamura T."/>
            <person name="Hosoyama A."/>
        </authorList>
    </citation>
    <scope>NUCLEOTIDE SEQUENCE [LARGE SCALE GENOMIC DNA]</scope>
    <source>
        <strain evidence="2 3">ATCC 31267</strain>
    </source>
</reference>